<evidence type="ECO:0000256" key="3">
    <source>
        <dbReference type="ARBA" id="ARBA00022617"/>
    </source>
</evidence>
<dbReference type="GO" id="GO:0020037">
    <property type="term" value="F:heme binding"/>
    <property type="evidence" value="ECO:0007669"/>
    <property type="project" value="InterPro"/>
</dbReference>
<dbReference type="InterPro" id="IPR001128">
    <property type="entry name" value="Cyt_P450"/>
</dbReference>
<proteinExistence type="inferred from homology"/>
<evidence type="ECO:0000256" key="7">
    <source>
        <dbReference type="ARBA" id="ARBA00023033"/>
    </source>
</evidence>
<reference evidence="8" key="1">
    <citation type="submission" date="2023-06" db="EMBL/GenBank/DDBJ databases">
        <authorList>
            <consortium name="Lawrence Berkeley National Laboratory"/>
            <person name="Ahrendt S."/>
            <person name="Sahu N."/>
            <person name="Indic B."/>
            <person name="Wong-Bajracharya J."/>
            <person name="Merenyi Z."/>
            <person name="Ke H.-M."/>
            <person name="Monk M."/>
            <person name="Kocsube S."/>
            <person name="Drula E."/>
            <person name="Lipzen A."/>
            <person name="Balint B."/>
            <person name="Henrissat B."/>
            <person name="Andreopoulos B."/>
            <person name="Martin F.M."/>
            <person name="Harder C.B."/>
            <person name="Rigling D."/>
            <person name="Ford K.L."/>
            <person name="Foster G.D."/>
            <person name="Pangilinan J."/>
            <person name="Papanicolaou A."/>
            <person name="Barry K."/>
            <person name="LaButti K."/>
            <person name="Viragh M."/>
            <person name="Koriabine M."/>
            <person name="Yan M."/>
            <person name="Riley R."/>
            <person name="Champramary S."/>
            <person name="Plett K.L."/>
            <person name="Tsai I.J."/>
            <person name="Slot J."/>
            <person name="Sipos G."/>
            <person name="Plett J."/>
            <person name="Nagy L.G."/>
            <person name="Grigoriev I.V."/>
        </authorList>
    </citation>
    <scope>NUCLEOTIDE SEQUENCE</scope>
    <source>
        <strain evidence="8">HWK02</strain>
    </source>
</reference>
<dbReference type="GO" id="GO:0005506">
    <property type="term" value="F:iron ion binding"/>
    <property type="evidence" value="ECO:0007669"/>
    <property type="project" value="InterPro"/>
</dbReference>
<evidence type="ECO:0000313" key="9">
    <source>
        <dbReference type="Proteomes" id="UP001175228"/>
    </source>
</evidence>
<evidence type="ECO:0000256" key="5">
    <source>
        <dbReference type="ARBA" id="ARBA00023002"/>
    </source>
</evidence>
<keyword evidence="9" id="KW-1185">Reference proteome</keyword>
<dbReference type="Gene3D" id="1.10.630.10">
    <property type="entry name" value="Cytochrome P450"/>
    <property type="match status" value="1"/>
</dbReference>
<dbReference type="SUPFAM" id="SSF48264">
    <property type="entry name" value="Cytochrome P450"/>
    <property type="match status" value="1"/>
</dbReference>
<gene>
    <name evidence="8" type="ORF">EDD18DRAFT_1102456</name>
</gene>
<dbReference type="PANTHER" id="PTHR46300">
    <property type="entry name" value="P450, PUTATIVE (EUROFUNG)-RELATED-RELATED"/>
    <property type="match status" value="1"/>
</dbReference>
<dbReference type="InterPro" id="IPR036396">
    <property type="entry name" value="Cyt_P450_sf"/>
</dbReference>
<evidence type="ECO:0000256" key="2">
    <source>
        <dbReference type="ARBA" id="ARBA00010617"/>
    </source>
</evidence>
<keyword evidence="5" id="KW-0560">Oxidoreductase</keyword>
<keyword evidence="4" id="KW-0479">Metal-binding</keyword>
<accession>A0AA39QDH7</accession>
<comment type="caution">
    <text evidence="8">The sequence shown here is derived from an EMBL/GenBank/DDBJ whole genome shotgun (WGS) entry which is preliminary data.</text>
</comment>
<dbReference type="Pfam" id="PF00067">
    <property type="entry name" value="p450"/>
    <property type="match status" value="1"/>
</dbReference>
<dbReference type="EMBL" id="JAUEPU010000008">
    <property type="protein sequence ID" value="KAK0500319.1"/>
    <property type="molecule type" value="Genomic_DNA"/>
</dbReference>
<dbReference type="GO" id="GO:0004497">
    <property type="term" value="F:monooxygenase activity"/>
    <property type="evidence" value="ECO:0007669"/>
    <property type="project" value="UniProtKB-KW"/>
</dbReference>
<comment type="similarity">
    <text evidence="2">Belongs to the cytochrome P450 family.</text>
</comment>
<evidence type="ECO:0000313" key="8">
    <source>
        <dbReference type="EMBL" id="KAK0500319.1"/>
    </source>
</evidence>
<dbReference type="AlphaFoldDB" id="A0AA39QDH7"/>
<comment type="cofactor">
    <cofactor evidence="1">
        <name>heme</name>
        <dbReference type="ChEBI" id="CHEBI:30413"/>
    </cofactor>
</comment>
<keyword evidence="7" id="KW-0503">Monooxygenase</keyword>
<dbReference type="Proteomes" id="UP001175228">
    <property type="component" value="Unassembled WGS sequence"/>
</dbReference>
<sequence>MNHLLLLASLGGLLLYRLLSSIRRRRLPLPPGPKGLPLIGNLWDIPAEYPWLTYAQWTATYGDVFYLDTPGSPTIVINSAEAVSDLFERRSGNYSDRPDFPMSELAGWGGFVTFMRYSNWWRKHRRMLHEYFQLRAVHTYYPVQLKATSILLQQLLKSPDGLSHHVRQ</sequence>
<keyword evidence="3" id="KW-0349">Heme</keyword>
<keyword evidence="6" id="KW-0408">Iron</keyword>
<evidence type="ECO:0000256" key="1">
    <source>
        <dbReference type="ARBA" id="ARBA00001971"/>
    </source>
</evidence>
<dbReference type="GO" id="GO:0016705">
    <property type="term" value="F:oxidoreductase activity, acting on paired donors, with incorporation or reduction of molecular oxygen"/>
    <property type="evidence" value="ECO:0007669"/>
    <property type="project" value="InterPro"/>
</dbReference>
<protein>
    <submittedName>
        <fullName evidence="8">Cytochrome P450</fullName>
    </submittedName>
</protein>
<evidence type="ECO:0000256" key="4">
    <source>
        <dbReference type="ARBA" id="ARBA00022723"/>
    </source>
</evidence>
<dbReference type="InterPro" id="IPR050364">
    <property type="entry name" value="Cytochrome_P450_fung"/>
</dbReference>
<evidence type="ECO:0000256" key="6">
    <source>
        <dbReference type="ARBA" id="ARBA00023004"/>
    </source>
</evidence>
<organism evidence="8 9">
    <name type="scientific">Armillaria luteobubalina</name>
    <dbReference type="NCBI Taxonomy" id="153913"/>
    <lineage>
        <taxon>Eukaryota</taxon>
        <taxon>Fungi</taxon>
        <taxon>Dikarya</taxon>
        <taxon>Basidiomycota</taxon>
        <taxon>Agaricomycotina</taxon>
        <taxon>Agaricomycetes</taxon>
        <taxon>Agaricomycetidae</taxon>
        <taxon>Agaricales</taxon>
        <taxon>Marasmiineae</taxon>
        <taxon>Physalacriaceae</taxon>
        <taxon>Armillaria</taxon>
    </lineage>
</organism>
<name>A0AA39QDH7_9AGAR</name>